<feature type="domain" description="C-type lectin" evidence="3">
    <location>
        <begin position="660"/>
        <end position="792"/>
    </location>
</feature>
<protein>
    <submittedName>
        <fullName evidence="4">Mannose receptor, C type</fullName>
    </submittedName>
</protein>
<keyword evidence="2" id="KW-0812">Transmembrane</keyword>
<dbReference type="InterPro" id="IPR016187">
    <property type="entry name" value="CTDL_fold"/>
</dbReference>
<dbReference type="SMART" id="SM00034">
    <property type="entry name" value="CLECT"/>
    <property type="match status" value="4"/>
</dbReference>
<dbReference type="PANTHER" id="PTHR22803">
    <property type="entry name" value="MANNOSE, PHOSPHOLIPASE, LECTIN RECEPTOR RELATED"/>
    <property type="match status" value="1"/>
</dbReference>
<feature type="transmembrane region" description="Helical" evidence="2">
    <location>
        <begin position="991"/>
        <end position="1014"/>
    </location>
</feature>
<dbReference type="InterPro" id="IPR050111">
    <property type="entry name" value="C-type_lectin/snaclec_domain"/>
</dbReference>
<dbReference type="EMBL" id="QMKO01002710">
    <property type="protein sequence ID" value="RTG82755.1"/>
    <property type="molecule type" value="Genomic_DNA"/>
</dbReference>
<keyword evidence="5" id="KW-1185">Reference proteome</keyword>
<keyword evidence="2" id="KW-1133">Transmembrane helix</keyword>
<accession>A0A430Q4X8</accession>
<feature type="compositionally biased region" description="Polar residues" evidence="1">
    <location>
        <begin position="1095"/>
        <end position="1117"/>
    </location>
</feature>
<dbReference type="Gene3D" id="3.10.100.10">
    <property type="entry name" value="Mannose-Binding Protein A, subunit A"/>
    <property type="match status" value="4"/>
</dbReference>
<dbReference type="STRING" id="6184.A0A430Q4X8"/>
<comment type="caution">
    <text evidence="4">The sequence shown here is derived from an EMBL/GenBank/DDBJ whole genome shotgun (WGS) entry which is preliminary data.</text>
</comment>
<organism evidence="4 5">
    <name type="scientific">Schistosoma bovis</name>
    <name type="common">Blood fluke</name>
    <dbReference type="NCBI Taxonomy" id="6184"/>
    <lineage>
        <taxon>Eukaryota</taxon>
        <taxon>Metazoa</taxon>
        <taxon>Spiralia</taxon>
        <taxon>Lophotrochozoa</taxon>
        <taxon>Platyhelminthes</taxon>
        <taxon>Trematoda</taxon>
        <taxon>Digenea</taxon>
        <taxon>Strigeidida</taxon>
        <taxon>Schistosomatoidea</taxon>
        <taxon>Schistosomatidae</taxon>
        <taxon>Schistosoma</taxon>
    </lineage>
</organism>
<reference evidence="4 5" key="1">
    <citation type="journal article" date="2019" name="PLoS Pathog.">
        <title>Genome sequence of the bovine parasite Schistosoma bovis Tanzania.</title>
        <authorList>
            <person name="Oey H."/>
            <person name="Zakrzewski M."/>
            <person name="Gobert G."/>
            <person name="Gravermann K."/>
            <person name="Stoye J."/>
            <person name="Jones M."/>
            <person name="Mcmanus D."/>
            <person name="Krause L."/>
        </authorList>
    </citation>
    <scope>NUCLEOTIDE SEQUENCE [LARGE SCALE GENOMIC DNA]</scope>
    <source>
        <strain evidence="4 5">TAN1997</strain>
    </source>
</reference>
<keyword evidence="2" id="KW-0472">Membrane</keyword>
<dbReference type="SUPFAM" id="SSF56436">
    <property type="entry name" value="C-type lectin-like"/>
    <property type="match status" value="5"/>
</dbReference>
<gene>
    <name evidence="4" type="ORF">DC041_0005207</name>
</gene>
<name>A0A430Q4X8_SCHBO</name>
<dbReference type="Proteomes" id="UP000290809">
    <property type="component" value="Unassembled WGS sequence"/>
</dbReference>
<feature type="region of interest" description="Disordered" evidence="1">
    <location>
        <begin position="1084"/>
        <end position="1117"/>
    </location>
</feature>
<sequence length="1166" mass="132127">IKANKNDGVDWLTASNLCRTLDADAHLATISSNEQQARTLDKSNMIQLLGMLKHGNCSSDFYMFNNTCYSVMPPRDSQRSIVDFHDEISGHCSLLTHATNMNCFTSPQLLGTNFCPVIATPHSPVEAAFMRLLSRTISPTTKSIWVGLKINHTWGSSHLLSEDNSLQTVETNLIDFSRLFQHKDSKAISLNKDTNQSYFDCFTMPIHDGNLIQMSNCSMHLESICSYKLDSGIKPTSSLNLVWSDGSVMDFSVFPSTDTSTTLNELENPENCISVTDRHHRYSWDINDCMEEKSFICQLSKLDLLLQQQQRQTTVMDDRREIKSPLTTTTTITTTCTENSFPIRSKVGPYCYSGLLNDAIDWSNAESICRNMHANAHLVSIHSHAELNEITEIIHLDSQSMRTTWIGLYESNFAYKWSDQTDINYIPVSADISKESRHYMQDCFVLDSVNSSINWKAMPCKKPSLSFICRLNLNPSTTILHPTTFDSLIYPTCPPGFRFHGDRCFQLITDKFTWSEANDNCHHIVKPYANYNGSLARIDNELDQQFLASLLDNLEPEKSSAVWIGLYRNLSHGSHSYDWSDGKKPQFIKPIIRDHQLSVYGHTFVSRPTISIKSKSMSLCTSMFRATDPRLNGIWLQWSCDEPIYLSSLCQASPIYQNRHSANMACKNLSTPTYNVSLLTIASVFEASFLRVWLNQPRDVSGGGLPISEAVWTALKVPTTCPGCYANWTWETHDNEPVRYTDWYKSPGENPGGCYLFHQAPYTTLENNRIDSGIGSIQLASSCETHQFVACQTLALINDTSSKLLSYHRITSNVDVPSTPHHQPVRPDCFKPKIAMSKFEHDVIYETKIMQSVTGRQCLRWDLIDHNFTDVSLDFNFIRNHLLSAEMVHGGSNTYSYAENYCSHIHDGKTQSTKFGCYISINPPMFEVSTILISIINNLLYECDNNNSNNLYLYVLTVVLVYHLNFNGTIHLQNCSLIQCLHSVPTAGQSFHWSSGIMLFIFITVCCIFSIYLFRRIGIHKCIKIRRRYQPFDRYRTSRKRKTTLYLGSTTSTTDIVNNIHNNINEAESSSTTDDIPDSFLSSEPPIKRTDVHNNDNLTSLQISGPRKLNSSNGNNMVFPTKSNDKFTLSALNLSRTAASIGFMNPIYVPLNDKYAEDNYDPEPIN</sequence>
<evidence type="ECO:0000256" key="2">
    <source>
        <dbReference type="SAM" id="Phobius"/>
    </source>
</evidence>
<evidence type="ECO:0000313" key="5">
    <source>
        <dbReference type="Proteomes" id="UP000290809"/>
    </source>
</evidence>
<dbReference type="InterPro" id="IPR001304">
    <property type="entry name" value="C-type_lectin-like"/>
</dbReference>
<dbReference type="InterPro" id="IPR016186">
    <property type="entry name" value="C-type_lectin-like/link_sf"/>
</dbReference>
<dbReference type="PROSITE" id="PS50041">
    <property type="entry name" value="C_TYPE_LECTIN_2"/>
    <property type="match status" value="3"/>
</dbReference>
<dbReference type="AlphaFoldDB" id="A0A430Q4X8"/>
<evidence type="ECO:0000313" key="4">
    <source>
        <dbReference type="EMBL" id="RTG82755.1"/>
    </source>
</evidence>
<feature type="domain" description="C-type lectin" evidence="3">
    <location>
        <begin position="500"/>
        <end position="642"/>
    </location>
</feature>
<keyword evidence="4" id="KW-0675">Receptor</keyword>
<evidence type="ECO:0000256" key="1">
    <source>
        <dbReference type="SAM" id="MobiDB-lite"/>
    </source>
</evidence>
<feature type="domain" description="C-type lectin" evidence="3">
    <location>
        <begin position="347"/>
        <end position="462"/>
    </location>
</feature>
<feature type="non-terminal residue" evidence="4">
    <location>
        <position position="1"/>
    </location>
</feature>
<dbReference type="Pfam" id="PF00059">
    <property type="entry name" value="Lectin_C"/>
    <property type="match status" value="1"/>
</dbReference>
<evidence type="ECO:0000259" key="3">
    <source>
        <dbReference type="PROSITE" id="PS50041"/>
    </source>
</evidence>
<proteinExistence type="predicted"/>